<feature type="transmembrane region" description="Helical" evidence="7">
    <location>
        <begin position="93"/>
        <end position="115"/>
    </location>
</feature>
<dbReference type="InterPro" id="IPR003591">
    <property type="entry name" value="Leu-rich_rpt_typical-subtyp"/>
</dbReference>
<keyword evidence="7" id="KW-0472">Membrane</keyword>
<evidence type="ECO:0000256" key="5">
    <source>
        <dbReference type="SAM" id="Coils"/>
    </source>
</evidence>
<dbReference type="Pfam" id="PF00059">
    <property type="entry name" value="Lectin_C"/>
    <property type="match status" value="1"/>
</dbReference>
<dbReference type="PROSITE" id="PS51450">
    <property type="entry name" value="LRR"/>
    <property type="match status" value="1"/>
</dbReference>
<dbReference type="PANTHER" id="PTHR22799">
    <property type="entry name" value="TETRANECTIN-RELATED"/>
    <property type="match status" value="1"/>
</dbReference>
<keyword evidence="7" id="KW-1133">Transmembrane helix</keyword>
<dbReference type="InterPro" id="IPR018378">
    <property type="entry name" value="C-type_lectin_CS"/>
</dbReference>
<dbReference type="EMBL" id="GG666658">
    <property type="protein sequence ID" value="EEN45505.1"/>
    <property type="molecule type" value="Genomic_DNA"/>
</dbReference>
<dbReference type="Pfam" id="PF13855">
    <property type="entry name" value="LRR_8"/>
    <property type="match status" value="1"/>
</dbReference>
<dbReference type="SMART" id="SM00369">
    <property type="entry name" value="LRR_TYP"/>
    <property type="match status" value="5"/>
</dbReference>
<protein>
    <recommendedName>
        <fullName evidence="8">C-type lectin domain-containing protein</fullName>
    </recommendedName>
</protein>
<keyword evidence="7" id="KW-0812">Transmembrane</keyword>
<dbReference type="InterPro" id="IPR016187">
    <property type="entry name" value="CTDL_fold"/>
</dbReference>
<evidence type="ECO:0000256" key="6">
    <source>
        <dbReference type="SAM" id="MobiDB-lite"/>
    </source>
</evidence>
<feature type="coiled-coil region" evidence="5">
    <location>
        <begin position="130"/>
        <end position="171"/>
    </location>
</feature>
<gene>
    <name evidence="9" type="ORF">BRAFLDRAFT_88353</name>
</gene>
<keyword evidence="1" id="KW-0433">Leucine-rich repeat</keyword>
<dbReference type="InterPro" id="IPR001304">
    <property type="entry name" value="C-type_lectin-like"/>
</dbReference>
<dbReference type="CDD" id="cd00037">
    <property type="entry name" value="CLECT"/>
    <property type="match status" value="1"/>
</dbReference>
<evidence type="ECO:0000256" key="1">
    <source>
        <dbReference type="ARBA" id="ARBA00022614"/>
    </source>
</evidence>
<accession>C3ZPK8</accession>
<keyword evidence="2" id="KW-0430">Lectin</keyword>
<dbReference type="GO" id="GO:0030246">
    <property type="term" value="F:carbohydrate binding"/>
    <property type="evidence" value="ECO:0007669"/>
    <property type="project" value="UniProtKB-KW"/>
</dbReference>
<dbReference type="InParanoid" id="C3ZPK8"/>
<name>C3ZPK8_BRAFL</name>
<sequence>MRHSITPIQQPQTDWQARADAAARVPNPMYAARAGNISTPMQQPQPDWQNVADAAAIVPNSSYVSRADRAYKGGACVCGRGSLCSLIRSHRSCIAAGIAILLSLVAVGLTPLTFINKEEISELSTTVDALKRYQDDIGQLFATVDTLKRDLDKERNRTAALEQRLRDLSKSPGYSMSRGVCYMVYSIRHTFNDAAATCREDGGTLAMPRDPHTNDFLISLYKSVSDNEEFWFGLHDRRKEGSFEWVDGSALGTYNLWTPGEPNNFFGNEDCIYYSEKDMWNDLSCNNRIGFICQAVPGTSSKRASTAKNIAVRGHPFHLLSAKTMAPLEHSVVNILALVEAEITDIESNTFVAFSNLNRLSLDSNRLTEVKQAWFTGLENLLMLILSNNQIKHIESRGFVHLTVLHILDLERNRLMVVNPAWFLGMRSTKIINMAFNPIHSISAGSFQDLQLRWLDLEGTDLSCMDGGVFQGQSSSSNLHVSSDMLSSVRDTKPYNLMWSLDRSTNIIEGLAKLVVGVPKFLFCARQSKVSQKISFGWSFDSSVNEPRKIDLAAFNPGKSCSDLNPSLFTISIQAPVVVLATDCSLADILVLNTLEWCRHAWEYDKGVAVGLLETLMFRLAYIAKGNATLKGVAMSFVQTHDTNTFTTATESEFSQNHTTHSHATRDNTKNITCILITKDHHSEFFFDVSPVQDQTEAPATTYGIDSTRLIHLDNTSSQPGDMSTPQVSTTLGQDAPQENSHVLISVVSAVVGLVPLSIVVLIWKLRQARLKVEAGRANGDSHILTPGVALPGLLRSASLPAFPCKVASVDEASFRSLPATQYAIEIAYSEIPDEIAAQYHLPTLPHTYWEIPDHIAAAQRPLPTLPPTSCEIPDHGAAAQRPLPASGHTYSTIPDDGVRGNLPCYTDAADFSFRAVTSWEKAYRDNTTAHSKRRSRSSVPTYGSVKQTKSQCNSFYIKVPEVQGFKARKQQRTAMICQAVNQSVRNYVNVTNGILSKWPNTPKRASLPLVKLPITYWPWEIPGEKTCNAQRHGSFSLVQLPNTYWPWEIPGQGTRDTPRRSSLPLVTLPNTYWPWEVPGQGTRDTPRRSSLPLVTLPNTYWPWEIPGQGTRDTPRRSSLPLVTLPNTYWPWEIPGQGTRDTPRRSSLPLVTLPNTYWPWEVPGQGTRDTPRRSSLPLVTLPNTYWPWEIPGQGTRDTPRRSSLPLVTLPNTYWPWEIPGQGTRDTPQRSSLPLVTLPNTYWPWAIPGQGTRDTPRRSSLPLVTLPNTYWPWEIPGQGTLDTPRRSSLSLVTLPNTYWPWELIAGHGN</sequence>
<dbReference type="Gene3D" id="3.10.100.10">
    <property type="entry name" value="Mannose-Binding Protein A, subunit A"/>
    <property type="match status" value="1"/>
</dbReference>
<dbReference type="Gene3D" id="3.80.10.10">
    <property type="entry name" value="Ribonuclease Inhibitor"/>
    <property type="match status" value="1"/>
</dbReference>
<proteinExistence type="predicted"/>
<dbReference type="SUPFAM" id="SSF52058">
    <property type="entry name" value="L domain-like"/>
    <property type="match status" value="1"/>
</dbReference>
<keyword evidence="4" id="KW-1015">Disulfide bond</keyword>
<dbReference type="PROSITE" id="PS00615">
    <property type="entry name" value="C_TYPE_LECTIN_1"/>
    <property type="match status" value="1"/>
</dbReference>
<dbReference type="InterPro" id="IPR051663">
    <property type="entry name" value="CLec_Tetranectin-domain"/>
</dbReference>
<dbReference type="InterPro" id="IPR001611">
    <property type="entry name" value="Leu-rich_rpt"/>
</dbReference>
<evidence type="ECO:0000256" key="4">
    <source>
        <dbReference type="ARBA" id="ARBA00023157"/>
    </source>
</evidence>
<organism>
    <name type="scientific">Branchiostoma floridae</name>
    <name type="common">Florida lancelet</name>
    <name type="synonym">Amphioxus</name>
    <dbReference type="NCBI Taxonomy" id="7739"/>
    <lineage>
        <taxon>Eukaryota</taxon>
        <taxon>Metazoa</taxon>
        <taxon>Chordata</taxon>
        <taxon>Cephalochordata</taxon>
        <taxon>Leptocardii</taxon>
        <taxon>Amphioxiformes</taxon>
        <taxon>Branchiostomatidae</taxon>
        <taxon>Branchiostoma</taxon>
    </lineage>
</organism>
<feature type="domain" description="C-type lectin" evidence="8">
    <location>
        <begin position="177"/>
        <end position="294"/>
    </location>
</feature>
<dbReference type="InterPro" id="IPR016186">
    <property type="entry name" value="C-type_lectin-like/link_sf"/>
</dbReference>
<dbReference type="InterPro" id="IPR032675">
    <property type="entry name" value="LRR_dom_sf"/>
</dbReference>
<dbReference type="FunFam" id="3.10.100.10:FF:000103">
    <property type="entry name" value="Uncharacterized protein"/>
    <property type="match status" value="1"/>
</dbReference>
<reference evidence="9" key="1">
    <citation type="journal article" date="2008" name="Nature">
        <title>The amphioxus genome and the evolution of the chordate karyotype.</title>
        <authorList>
            <consortium name="US DOE Joint Genome Institute (JGI-PGF)"/>
            <person name="Putnam N.H."/>
            <person name="Butts T."/>
            <person name="Ferrier D.E.K."/>
            <person name="Furlong R.F."/>
            <person name="Hellsten U."/>
            <person name="Kawashima T."/>
            <person name="Robinson-Rechavi M."/>
            <person name="Shoguchi E."/>
            <person name="Terry A."/>
            <person name="Yu J.-K."/>
            <person name="Benito-Gutierrez E.L."/>
            <person name="Dubchak I."/>
            <person name="Garcia-Fernandez J."/>
            <person name="Gibson-Brown J.J."/>
            <person name="Grigoriev I.V."/>
            <person name="Horton A.C."/>
            <person name="de Jong P.J."/>
            <person name="Jurka J."/>
            <person name="Kapitonov V.V."/>
            <person name="Kohara Y."/>
            <person name="Kuroki Y."/>
            <person name="Lindquist E."/>
            <person name="Lucas S."/>
            <person name="Osoegawa K."/>
            <person name="Pennacchio L.A."/>
            <person name="Salamov A.A."/>
            <person name="Satou Y."/>
            <person name="Sauka-Spengler T."/>
            <person name="Schmutz J."/>
            <person name="Shin-I T."/>
            <person name="Toyoda A."/>
            <person name="Bronner-Fraser M."/>
            <person name="Fujiyama A."/>
            <person name="Holland L.Z."/>
            <person name="Holland P.W.H."/>
            <person name="Satoh N."/>
            <person name="Rokhsar D.S."/>
        </authorList>
    </citation>
    <scope>NUCLEOTIDE SEQUENCE [LARGE SCALE GENOMIC DNA]</scope>
    <source>
        <strain evidence="9">S238N-H82</strain>
        <tissue evidence="9">Testes</tissue>
    </source>
</reference>
<evidence type="ECO:0000313" key="9">
    <source>
        <dbReference type="EMBL" id="EEN45505.1"/>
    </source>
</evidence>
<keyword evidence="5" id="KW-0175">Coiled coil</keyword>
<dbReference type="PANTHER" id="PTHR22799:SF6">
    <property type="entry name" value="C-TYPE LECTIN DOMAIN FAMILY 4 MEMBER M-LIKE"/>
    <property type="match status" value="1"/>
</dbReference>
<feature type="region of interest" description="Disordered" evidence="6">
    <location>
        <begin position="926"/>
        <end position="945"/>
    </location>
</feature>
<keyword evidence="3" id="KW-0677">Repeat</keyword>
<evidence type="ECO:0000256" key="3">
    <source>
        <dbReference type="ARBA" id="ARBA00022737"/>
    </source>
</evidence>
<dbReference type="PROSITE" id="PS50041">
    <property type="entry name" value="C_TYPE_LECTIN_2"/>
    <property type="match status" value="1"/>
</dbReference>
<evidence type="ECO:0000259" key="8">
    <source>
        <dbReference type="PROSITE" id="PS50041"/>
    </source>
</evidence>
<dbReference type="SUPFAM" id="SSF56436">
    <property type="entry name" value="C-type lectin-like"/>
    <property type="match status" value="1"/>
</dbReference>
<evidence type="ECO:0000256" key="2">
    <source>
        <dbReference type="ARBA" id="ARBA00022734"/>
    </source>
</evidence>
<dbReference type="SMART" id="SM00034">
    <property type="entry name" value="CLECT"/>
    <property type="match status" value="1"/>
</dbReference>
<dbReference type="eggNOG" id="KOG4297">
    <property type="taxonomic scope" value="Eukaryota"/>
</dbReference>
<dbReference type="eggNOG" id="KOG0619">
    <property type="taxonomic scope" value="Eukaryota"/>
</dbReference>
<evidence type="ECO:0000256" key="7">
    <source>
        <dbReference type="SAM" id="Phobius"/>
    </source>
</evidence>